<keyword evidence="3" id="KW-1185">Reference proteome</keyword>
<accession>A0A3S5AXD2</accession>
<dbReference type="EMBL" id="CAAALY010089345">
    <property type="protein sequence ID" value="VEL27717.1"/>
    <property type="molecule type" value="Genomic_DNA"/>
</dbReference>
<organism evidence="2 3">
    <name type="scientific">Protopolystoma xenopodis</name>
    <dbReference type="NCBI Taxonomy" id="117903"/>
    <lineage>
        <taxon>Eukaryota</taxon>
        <taxon>Metazoa</taxon>
        <taxon>Spiralia</taxon>
        <taxon>Lophotrochozoa</taxon>
        <taxon>Platyhelminthes</taxon>
        <taxon>Monogenea</taxon>
        <taxon>Polyopisthocotylea</taxon>
        <taxon>Polystomatidea</taxon>
        <taxon>Polystomatidae</taxon>
        <taxon>Protopolystoma</taxon>
    </lineage>
</organism>
<protein>
    <submittedName>
        <fullName evidence="2">Uncharacterized protein</fullName>
    </submittedName>
</protein>
<proteinExistence type="predicted"/>
<name>A0A3S5AXD2_9PLAT</name>
<feature type="region of interest" description="Disordered" evidence="1">
    <location>
        <begin position="34"/>
        <end position="68"/>
    </location>
</feature>
<evidence type="ECO:0000313" key="3">
    <source>
        <dbReference type="Proteomes" id="UP000784294"/>
    </source>
</evidence>
<gene>
    <name evidence="2" type="ORF">PXEA_LOCUS21157</name>
</gene>
<reference evidence="2" key="1">
    <citation type="submission" date="2018-11" db="EMBL/GenBank/DDBJ databases">
        <authorList>
            <consortium name="Pathogen Informatics"/>
        </authorList>
    </citation>
    <scope>NUCLEOTIDE SEQUENCE</scope>
</reference>
<sequence length="194" mass="21282">MFVDLGVMEVLVLGRVGACWSGVRGGHARGGCGGNRPPRIFAGGADETRQTSSQWPTGAGPDSSPGLGVGGRGGWRWKGCQDTRSDCWPDRTNRDSGCRFKSCVKRWANPRGREAASHDDYTCCFCLPTITPVEPTLPRAVLVPVEVDCRDSNHDATACKHDMLATRPQRHEFGWPTGWMWTPGKDICHISHYQ</sequence>
<evidence type="ECO:0000313" key="2">
    <source>
        <dbReference type="EMBL" id="VEL27717.1"/>
    </source>
</evidence>
<dbReference type="AlphaFoldDB" id="A0A3S5AXD2"/>
<comment type="caution">
    <text evidence="2">The sequence shown here is derived from an EMBL/GenBank/DDBJ whole genome shotgun (WGS) entry which is preliminary data.</text>
</comment>
<evidence type="ECO:0000256" key="1">
    <source>
        <dbReference type="SAM" id="MobiDB-lite"/>
    </source>
</evidence>
<dbReference type="Proteomes" id="UP000784294">
    <property type="component" value="Unassembled WGS sequence"/>
</dbReference>